<dbReference type="Pfam" id="PF13177">
    <property type="entry name" value="DNA_pol3_delta2"/>
    <property type="match status" value="1"/>
</dbReference>
<dbReference type="InterPro" id="IPR027417">
    <property type="entry name" value="P-loop_NTPase"/>
</dbReference>
<protein>
    <recommendedName>
        <fullName evidence="3">DNA polymerase III subunit delta</fullName>
    </recommendedName>
</protein>
<comment type="caution">
    <text evidence="1">The sequence shown here is derived from an EMBL/GenBank/DDBJ whole genome shotgun (WGS) entry which is preliminary data.</text>
</comment>
<proteinExistence type="predicted"/>
<dbReference type="EMBL" id="WUQX01000003">
    <property type="protein sequence ID" value="MXP79189.1"/>
    <property type="molecule type" value="Genomic_DNA"/>
</dbReference>
<dbReference type="AlphaFoldDB" id="A0A7X3MMJ0"/>
<dbReference type="InterPro" id="IPR050238">
    <property type="entry name" value="DNA_Rep/Repair_Clamp_Loader"/>
</dbReference>
<name>A0A7X3MMJ0_9FIRM</name>
<keyword evidence="2" id="KW-1185">Reference proteome</keyword>
<evidence type="ECO:0000313" key="1">
    <source>
        <dbReference type="EMBL" id="MXP79189.1"/>
    </source>
</evidence>
<reference evidence="1 2" key="1">
    <citation type="submission" date="2019-12" db="EMBL/GenBank/DDBJ databases">
        <title>Sporaefaciens musculi gen. nov., sp. nov., a novel bacterium isolated from the caecum of an obese mouse.</title>
        <authorList>
            <person name="Rasmussen T.S."/>
            <person name="Streidl T."/>
            <person name="Hitch T.C.A."/>
            <person name="Wortmann E."/>
            <person name="Deptula P."/>
            <person name="Hansen M."/>
            <person name="Nielsen D.S."/>
            <person name="Clavel T."/>
            <person name="Vogensen F.K."/>
        </authorList>
    </citation>
    <scope>NUCLEOTIDE SEQUENCE [LARGE SCALE GENOMIC DNA]</scope>
    <source>
        <strain evidence="1 2">WCA-9-b2</strain>
        <plasmid evidence="1">unnamed</plasmid>
    </source>
</reference>
<accession>A0A7X3MMJ0</accession>
<sequence length="302" mass="35270">MHQHLYINRDTMDEIENYLSLTEPPGIILQGIPGLGQELAARYIAAKLLKCQESDLEKNPDYYQTTQSALKVDDIEQLLEASRRNSIGDVKVFILFCAHTVSRTAQNRLLKLLEDRASSNKLIIVSEKDSLLDTIKSRCYSVLFHPLREEAMEKYLKELKIDKDCIGFVGFLAENAPYSITASMEGINEYMNCYRRIRQITLRENLLQLLHVLKEKDDNEFFKNHEAHPVWNIRMLLYPFYQFLAESTGKVPSKGYPFPDTLYTRSQALEIMEYGLEHLFMAQRSYTKNDYFNLIRYIIQIK</sequence>
<dbReference type="PANTHER" id="PTHR11669">
    <property type="entry name" value="REPLICATION FACTOR C / DNA POLYMERASE III GAMMA-TAU SUBUNIT"/>
    <property type="match status" value="1"/>
</dbReference>
<dbReference type="SUPFAM" id="SSF52540">
    <property type="entry name" value="P-loop containing nucleoside triphosphate hydrolases"/>
    <property type="match status" value="1"/>
</dbReference>
<dbReference type="Proteomes" id="UP000460412">
    <property type="component" value="Unassembled WGS sequence"/>
</dbReference>
<gene>
    <name evidence="1" type="ORF">GN277_28970</name>
</gene>
<dbReference type="GO" id="GO:0006261">
    <property type="term" value="P:DNA-templated DNA replication"/>
    <property type="evidence" value="ECO:0007669"/>
    <property type="project" value="TreeGrafter"/>
</dbReference>
<dbReference type="RefSeq" id="WP_159757908.1">
    <property type="nucleotide sequence ID" value="NZ_WUQX01000003.1"/>
</dbReference>
<dbReference type="Gene3D" id="3.40.50.300">
    <property type="entry name" value="P-loop containing nucleotide triphosphate hydrolases"/>
    <property type="match status" value="1"/>
</dbReference>
<evidence type="ECO:0008006" key="3">
    <source>
        <dbReference type="Google" id="ProtNLM"/>
    </source>
</evidence>
<geneLocation type="plasmid" evidence="1">
    <name>unnamed</name>
</geneLocation>
<keyword evidence="1" id="KW-0614">Plasmid</keyword>
<evidence type="ECO:0000313" key="2">
    <source>
        <dbReference type="Proteomes" id="UP000460412"/>
    </source>
</evidence>
<dbReference type="PANTHER" id="PTHR11669:SF8">
    <property type="entry name" value="DNA POLYMERASE III SUBUNIT DELTA"/>
    <property type="match status" value="1"/>
</dbReference>
<organism evidence="1 2">
    <name type="scientific">Sporofaciens musculi</name>
    <dbReference type="NCBI Taxonomy" id="2681861"/>
    <lineage>
        <taxon>Bacteria</taxon>
        <taxon>Bacillati</taxon>
        <taxon>Bacillota</taxon>
        <taxon>Clostridia</taxon>
        <taxon>Lachnospirales</taxon>
        <taxon>Lachnospiraceae</taxon>
        <taxon>Sporofaciens</taxon>
    </lineage>
</organism>